<feature type="transmembrane region" description="Helical" evidence="1">
    <location>
        <begin position="117"/>
        <end position="142"/>
    </location>
</feature>
<name>A0ABT0VKD6_9LACO</name>
<dbReference type="Proteomes" id="UP001057481">
    <property type="component" value="Unassembled WGS sequence"/>
</dbReference>
<keyword evidence="3" id="KW-1185">Reference proteome</keyword>
<feature type="transmembrane region" description="Helical" evidence="1">
    <location>
        <begin position="78"/>
        <end position="97"/>
    </location>
</feature>
<dbReference type="InterPro" id="IPR014564">
    <property type="entry name" value="UCP031503_TM"/>
</dbReference>
<dbReference type="PANTHER" id="PTHR41771">
    <property type="entry name" value="MEMBRANE PROTEIN-RELATED"/>
    <property type="match status" value="1"/>
</dbReference>
<feature type="transmembrane region" description="Helical" evidence="1">
    <location>
        <begin position="182"/>
        <end position="202"/>
    </location>
</feature>
<dbReference type="EMBL" id="JAGMVS010000063">
    <property type="protein sequence ID" value="MCM2437379.1"/>
    <property type="molecule type" value="Genomic_DNA"/>
</dbReference>
<dbReference type="RefSeq" id="WP_205143481.1">
    <property type="nucleotide sequence ID" value="NZ_JAFBDN010000006.1"/>
</dbReference>
<reference evidence="2" key="1">
    <citation type="submission" date="2021-04" db="EMBL/GenBank/DDBJ databases">
        <title>Taxonomic assessment of Weissella genus.</title>
        <authorList>
            <person name="Fanelli F."/>
            <person name="Chieffi D."/>
            <person name="Dell'Aquila A."/>
            <person name="Gyu-Sung C."/>
            <person name="Franz C.M.A.P."/>
            <person name="Fusco V."/>
        </authorList>
    </citation>
    <scope>NUCLEOTIDE SEQUENCE</scope>
    <source>
        <strain evidence="2">LMG 25373</strain>
    </source>
</reference>
<keyword evidence="1" id="KW-0472">Membrane</keyword>
<feature type="transmembrane region" description="Helical" evidence="1">
    <location>
        <begin position="36"/>
        <end position="66"/>
    </location>
</feature>
<gene>
    <name evidence="2" type="ORF">KAK10_05590</name>
</gene>
<evidence type="ECO:0000256" key="1">
    <source>
        <dbReference type="SAM" id="Phobius"/>
    </source>
</evidence>
<protein>
    <submittedName>
        <fullName evidence="2">YibE/F family protein</fullName>
    </submittedName>
</protein>
<accession>A0ABT0VKD6</accession>
<feature type="transmembrane region" description="Helical" evidence="1">
    <location>
        <begin position="222"/>
        <end position="242"/>
    </location>
</feature>
<evidence type="ECO:0000313" key="3">
    <source>
        <dbReference type="Proteomes" id="UP001057481"/>
    </source>
</evidence>
<keyword evidence="1" id="KW-1133">Transmembrane helix</keyword>
<dbReference type="InterPro" id="IPR012507">
    <property type="entry name" value="YibE_F"/>
</dbReference>
<dbReference type="PIRSF" id="PIRSF031503">
    <property type="entry name" value="UCP031503_mp"/>
    <property type="match status" value="1"/>
</dbReference>
<sequence length="253" mass="27655">MTSLTALFIVLALMLLIVGGKKGIQAIFSLLGNFVWLFLIITLIAWDFEPVIIIAVFGLIILATTIFLSDDNDQVTRVAFLASFSVLIILIILILPLDILANVQGFSNENSEELEGLSLTIGISFIKITMVVTILATLGAIAEATMAVAAGMQEILADIPMLPIKELFGHGMHIGQQIISTAINTIFFGFIGSNLGLTIWFIKLNYSLELLINTKIFVGEVLMLLISMIAVTLAVPITVLVMQRDIKRHRVKQ</sequence>
<organism evidence="2 3">
    <name type="scientific">Periweissella beninensis</name>
    <dbReference type="NCBI Taxonomy" id="504936"/>
    <lineage>
        <taxon>Bacteria</taxon>
        <taxon>Bacillati</taxon>
        <taxon>Bacillota</taxon>
        <taxon>Bacilli</taxon>
        <taxon>Lactobacillales</taxon>
        <taxon>Lactobacillaceae</taxon>
        <taxon>Periweissella</taxon>
    </lineage>
</organism>
<evidence type="ECO:0000313" key="2">
    <source>
        <dbReference type="EMBL" id="MCM2437379.1"/>
    </source>
</evidence>
<proteinExistence type="predicted"/>
<dbReference type="Pfam" id="PF07907">
    <property type="entry name" value="YibE_F"/>
    <property type="match status" value="1"/>
</dbReference>
<keyword evidence="1" id="KW-0812">Transmembrane</keyword>
<comment type="caution">
    <text evidence="2">The sequence shown here is derived from an EMBL/GenBank/DDBJ whole genome shotgun (WGS) entry which is preliminary data.</text>
</comment>
<dbReference type="PANTHER" id="PTHR41771:SF1">
    <property type="entry name" value="MEMBRANE PROTEIN"/>
    <property type="match status" value="1"/>
</dbReference>